<dbReference type="EMBL" id="ODYU01003211">
    <property type="protein sequence ID" value="SOQ41659.1"/>
    <property type="molecule type" value="Genomic_DNA"/>
</dbReference>
<accession>A0A2H1VLC2</accession>
<dbReference type="PANTHER" id="PTHR10380">
    <property type="entry name" value="CUTICLE PROTEIN"/>
    <property type="match status" value="1"/>
</dbReference>
<dbReference type="InterPro" id="IPR050468">
    <property type="entry name" value="Cuticle_Struct_Prot"/>
</dbReference>
<proteinExistence type="predicted"/>
<dbReference type="PROSITE" id="PS51155">
    <property type="entry name" value="CHIT_BIND_RR_2"/>
    <property type="match status" value="1"/>
</dbReference>
<name>A0A2H1VLC2_SPOFR</name>
<dbReference type="GO" id="GO:0062129">
    <property type="term" value="C:chitin-based extracellular matrix"/>
    <property type="evidence" value="ECO:0007669"/>
    <property type="project" value="TreeGrafter"/>
</dbReference>
<feature type="compositionally biased region" description="Low complexity" evidence="3">
    <location>
        <begin position="363"/>
        <end position="380"/>
    </location>
</feature>
<feature type="compositionally biased region" description="Pro residues" evidence="3">
    <location>
        <begin position="254"/>
        <end position="290"/>
    </location>
</feature>
<evidence type="ECO:0000256" key="1">
    <source>
        <dbReference type="ARBA" id="ARBA00022729"/>
    </source>
</evidence>
<dbReference type="Pfam" id="PF00379">
    <property type="entry name" value="Chitin_bind_4"/>
    <property type="match status" value="1"/>
</dbReference>
<evidence type="ECO:0000256" key="2">
    <source>
        <dbReference type="PROSITE-ProRule" id="PRU00497"/>
    </source>
</evidence>
<feature type="compositionally biased region" description="Low complexity" evidence="3">
    <location>
        <begin position="226"/>
        <end position="246"/>
    </location>
</feature>
<dbReference type="PANTHER" id="PTHR10380:SF234">
    <property type="entry name" value="CUTICULAR PROTEIN 97EA, ISOFORM A"/>
    <property type="match status" value="1"/>
</dbReference>
<keyword evidence="1" id="KW-0732">Signal</keyword>
<organism evidence="4">
    <name type="scientific">Spodoptera frugiperda</name>
    <name type="common">Fall armyworm</name>
    <dbReference type="NCBI Taxonomy" id="7108"/>
    <lineage>
        <taxon>Eukaryota</taxon>
        <taxon>Metazoa</taxon>
        <taxon>Ecdysozoa</taxon>
        <taxon>Arthropoda</taxon>
        <taxon>Hexapoda</taxon>
        <taxon>Insecta</taxon>
        <taxon>Pterygota</taxon>
        <taxon>Neoptera</taxon>
        <taxon>Endopterygota</taxon>
        <taxon>Lepidoptera</taxon>
        <taxon>Glossata</taxon>
        <taxon>Ditrysia</taxon>
        <taxon>Noctuoidea</taxon>
        <taxon>Noctuidae</taxon>
        <taxon>Amphipyrinae</taxon>
        <taxon>Spodoptera</taxon>
    </lineage>
</organism>
<dbReference type="InterPro" id="IPR000618">
    <property type="entry name" value="Insect_cuticle"/>
</dbReference>
<gene>
    <name evidence="4" type="ORF">SFRICE_021684</name>
</gene>
<sequence length="418" mass="46862">MKVEAIAFFNVQSSKRTDGSPGGKLSPPPMDIRHTRGVAIVAQSIELYPVYDNKLTPYYPCKSRKEMVGDGEFSRPVGPLVQAMIWSERDWDAVSSFCEAVLAGAVLALVACAHAQYQDERAPRYIASEPKAPPTTPVPILKQINRHNEDGSYTYGYEAADGSFKIETKAPNGEVKGKYGYKDDTGKVRVIEYGANKYGFQPAGEGITVAPPTLVDETKEERQRQKQQQQPQQARRNQYQPAPAQAIDYDYEDPAPPPPRPPPVPPKPAQYRPQPAPEPQYSAPPQPQYRPPVHQTQQRFGVPSPTQAPQYRPAPQQSPTPPRPAFFAGAAPVPEENNFFNPNQQQPQRRQYQKPKQDFRPAPQFQDYNDPFQPQQQQQFAVPKPTKNHFSMLDELLKEYALPANGPRAVHDISFGSY</sequence>
<evidence type="ECO:0000256" key="3">
    <source>
        <dbReference type="SAM" id="MobiDB-lite"/>
    </source>
</evidence>
<dbReference type="AlphaFoldDB" id="A0A2H1VLC2"/>
<feature type="region of interest" description="Disordered" evidence="3">
    <location>
        <begin position="216"/>
        <end position="384"/>
    </location>
</feature>
<keyword evidence="2" id="KW-0193">Cuticle</keyword>
<dbReference type="GO" id="GO:0008010">
    <property type="term" value="F:structural constituent of chitin-based larval cuticle"/>
    <property type="evidence" value="ECO:0007669"/>
    <property type="project" value="TreeGrafter"/>
</dbReference>
<reference evidence="4" key="1">
    <citation type="submission" date="2016-07" db="EMBL/GenBank/DDBJ databases">
        <authorList>
            <person name="Bretaudeau A."/>
        </authorList>
    </citation>
    <scope>NUCLEOTIDE SEQUENCE</scope>
    <source>
        <strain evidence="4">Rice</strain>
        <tissue evidence="4">Whole body</tissue>
    </source>
</reference>
<feature type="compositionally biased region" description="Polar residues" evidence="3">
    <location>
        <begin position="294"/>
        <end position="309"/>
    </location>
</feature>
<feature type="compositionally biased region" description="Low complexity" evidence="3">
    <location>
        <begin position="325"/>
        <end position="350"/>
    </location>
</feature>
<protein>
    <submittedName>
        <fullName evidence="4">SFRICE_021684</fullName>
    </submittedName>
</protein>
<evidence type="ECO:0000313" key="4">
    <source>
        <dbReference type="EMBL" id="SOQ41659.1"/>
    </source>
</evidence>